<organism evidence="2 3">
    <name type="scientific">Orbilia ellipsospora</name>
    <dbReference type="NCBI Taxonomy" id="2528407"/>
    <lineage>
        <taxon>Eukaryota</taxon>
        <taxon>Fungi</taxon>
        <taxon>Dikarya</taxon>
        <taxon>Ascomycota</taxon>
        <taxon>Pezizomycotina</taxon>
        <taxon>Orbiliomycetes</taxon>
        <taxon>Orbiliales</taxon>
        <taxon>Orbiliaceae</taxon>
        <taxon>Orbilia</taxon>
    </lineage>
</organism>
<dbReference type="InterPro" id="IPR001810">
    <property type="entry name" value="F-box_dom"/>
</dbReference>
<dbReference type="PROSITE" id="PS50181">
    <property type="entry name" value="FBOX"/>
    <property type="match status" value="1"/>
</dbReference>
<evidence type="ECO:0000313" key="2">
    <source>
        <dbReference type="EMBL" id="KAK6529134.1"/>
    </source>
</evidence>
<dbReference type="CDD" id="cd09917">
    <property type="entry name" value="F-box_SF"/>
    <property type="match status" value="1"/>
</dbReference>
<evidence type="ECO:0000313" key="3">
    <source>
        <dbReference type="Proteomes" id="UP001365542"/>
    </source>
</evidence>
<proteinExistence type="predicted"/>
<comment type="caution">
    <text evidence="2">The sequence shown here is derived from an EMBL/GenBank/DDBJ whole genome shotgun (WGS) entry which is preliminary data.</text>
</comment>
<reference evidence="2 3" key="1">
    <citation type="submission" date="2019-10" db="EMBL/GenBank/DDBJ databases">
        <authorList>
            <person name="Palmer J.M."/>
        </authorList>
    </citation>
    <scope>NUCLEOTIDE SEQUENCE [LARGE SCALE GENOMIC DNA]</scope>
    <source>
        <strain evidence="2 3">TWF694</strain>
    </source>
</reference>
<feature type="domain" description="F-box" evidence="1">
    <location>
        <begin position="3"/>
        <end position="30"/>
    </location>
</feature>
<dbReference type="Proteomes" id="UP001365542">
    <property type="component" value="Unassembled WGS sequence"/>
</dbReference>
<dbReference type="EMBL" id="JAVHJO010000014">
    <property type="protein sequence ID" value="KAK6529134.1"/>
    <property type="molecule type" value="Genomic_DNA"/>
</dbReference>
<sequence length="465" mass="54459">MINRNLVSLPRELLAIIFSYLDHSDIKKLSYCFPDRDFILPFLVQKMKLSSESIAVFETGGNLSHLRHRVNYVTLTGLQSSDLIHTGSLIPVYCRSLELFPGITGLSIPFDFPRFYSAPFMIALLDAISEISFYNNIKSLAVYMPGRLPKTNDLLIPFREHIKRKSGSPDDGFRDRYRKCFRLYKRYSSGREIRSLFPRNLHTAIIYVDTGEVNIFESSSPFLFFLNSLQTLETLTISTRILRLERGLCTRDEDPFDYCFPNMKRVYLRQSNWWCAKDVLMITYMFPNLEHLTFDNSIWATRAISLPVCNSTSDNPYRQLSSLKRLKTMRVTWCKSPEYAATVNWVRYANEGLKIHSTLKKEVTELIEAGLHDLEDIVFLEPYDLSSWECFEEGHYRDRKVLRFNTVRKEEGWYLRWAEGTTKAKNDDPPSEHPWDTKLWCENKAKFGEWHSNPDECYPYSEDKS</sequence>
<keyword evidence="3" id="KW-1185">Reference proteome</keyword>
<accession>A0AAV9WXN3</accession>
<name>A0AAV9WXN3_9PEZI</name>
<evidence type="ECO:0000259" key="1">
    <source>
        <dbReference type="PROSITE" id="PS50181"/>
    </source>
</evidence>
<gene>
    <name evidence="2" type="ORF">TWF694_004348</name>
</gene>
<protein>
    <recommendedName>
        <fullName evidence="1">F-box domain-containing protein</fullName>
    </recommendedName>
</protein>
<dbReference type="AlphaFoldDB" id="A0AAV9WXN3"/>